<feature type="compositionally biased region" description="Low complexity" evidence="1">
    <location>
        <begin position="39"/>
        <end position="50"/>
    </location>
</feature>
<dbReference type="Proteomes" id="UP000501058">
    <property type="component" value="Chromosome"/>
</dbReference>
<keyword evidence="2" id="KW-0732">Signal</keyword>
<feature type="chain" id="PRO_5026208939" description="PepSY domain-containing protein" evidence="2">
    <location>
        <begin position="22"/>
        <end position="197"/>
    </location>
</feature>
<protein>
    <recommendedName>
        <fullName evidence="3">PepSY domain-containing protein</fullName>
    </recommendedName>
</protein>
<gene>
    <name evidence="4" type="ORF">G7070_16480</name>
</gene>
<evidence type="ECO:0000313" key="5">
    <source>
        <dbReference type="Proteomes" id="UP000501058"/>
    </source>
</evidence>
<proteinExistence type="predicted"/>
<keyword evidence="5" id="KW-1185">Reference proteome</keyword>
<name>A0A6G7YA21_9ACTN</name>
<feature type="compositionally biased region" description="Pro residues" evidence="1">
    <location>
        <begin position="25"/>
        <end position="38"/>
    </location>
</feature>
<evidence type="ECO:0000259" key="3">
    <source>
        <dbReference type="Pfam" id="PF03413"/>
    </source>
</evidence>
<evidence type="ECO:0000256" key="1">
    <source>
        <dbReference type="SAM" id="MobiDB-lite"/>
    </source>
</evidence>
<feature type="domain" description="PepSY" evidence="3">
    <location>
        <begin position="140"/>
        <end position="195"/>
    </location>
</feature>
<feature type="region of interest" description="Disordered" evidence="1">
    <location>
        <begin position="22"/>
        <end position="65"/>
    </location>
</feature>
<dbReference type="AlphaFoldDB" id="A0A6G7YA21"/>
<reference evidence="4 5" key="1">
    <citation type="submission" date="2020-03" db="EMBL/GenBank/DDBJ databases">
        <title>Propioniciclava sp. nov., isolated from Hydrophilus acuminatus.</title>
        <authorList>
            <person name="Hyun D.-W."/>
            <person name="Bae J.-W."/>
        </authorList>
    </citation>
    <scope>NUCLEOTIDE SEQUENCE [LARGE SCALE GENOMIC DNA]</scope>
    <source>
        <strain evidence="4 5">HDW11</strain>
    </source>
</reference>
<dbReference type="Pfam" id="PF03413">
    <property type="entry name" value="PepSY"/>
    <property type="match status" value="1"/>
</dbReference>
<accession>A0A6G7YA21</accession>
<dbReference type="InterPro" id="IPR025711">
    <property type="entry name" value="PepSY"/>
</dbReference>
<dbReference type="RefSeq" id="WP_166234636.1">
    <property type="nucleotide sequence ID" value="NZ_CP049865.1"/>
</dbReference>
<sequence length="197" mass="20399">MRNPIIALTLGVCVVAAGCTAAPSPSAPPVATDPPTTPAPSSAAPSTPGGATPGPEPSLDQAAEQRLAAARTAVATAEQAVTGTVTKIEWDDQHWEAEVVVGYLQHELDLSADGTQVTRTDSDPDRLSADEVTRYGETKIDVLQAIDRGLQLHPGTLVEADLDTDRAPATGTHWEIKVTAGSAVTEFVLDGATGEKR</sequence>
<dbReference type="EMBL" id="CP049865">
    <property type="protein sequence ID" value="QIK73569.1"/>
    <property type="molecule type" value="Genomic_DNA"/>
</dbReference>
<feature type="signal peptide" evidence="2">
    <location>
        <begin position="1"/>
        <end position="21"/>
    </location>
</feature>
<dbReference type="KEGG" id="prv:G7070_16480"/>
<evidence type="ECO:0000256" key="2">
    <source>
        <dbReference type="SAM" id="SignalP"/>
    </source>
</evidence>
<dbReference type="PROSITE" id="PS51257">
    <property type="entry name" value="PROKAR_LIPOPROTEIN"/>
    <property type="match status" value="1"/>
</dbReference>
<organism evidence="4 5">
    <name type="scientific">Propioniciclava coleopterorum</name>
    <dbReference type="NCBI Taxonomy" id="2714937"/>
    <lineage>
        <taxon>Bacteria</taxon>
        <taxon>Bacillati</taxon>
        <taxon>Actinomycetota</taxon>
        <taxon>Actinomycetes</taxon>
        <taxon>Propionibacteriales</taxon>
        <taxon>Propionibacteriaceae</taxon>
        <taxon>Propioniciclava</taxon>
    </lineage>
</organism>
<evidence type="ECO:0000313" key="4">
    <source>
        <dbReference type="EMBL" id="QIK73569.1"/>
    </source>
</evidence>